<feature type="transmembrane region" description="Helical" evidence="3">
    <location>
        <begin position="320"/>
        <end position="343"/>
    </location>
</feature>
<keyword evidence="3" id="KW-0472">Membrane</keyword>
<dbReference type="Gene3D" id="2.60.120.290">
    <property type="entry name" value="Spermadhesin, CUB domain"/>
    <property type="match status" value="1"/>
</dbReference>
<dbReference type="EMBL" id="JABXBU010002228">
    <property type="protein sequence ID" value="KAF8769900.1"/>
    <property type="molecule type" value="Genomic_DNA"/>
</dbReference>
<dbReference type="CDD" id="cd00112">
    <property type="entry name" value="LDLa"/>
    <property type="match status" value="1"/>
</dbReference>
<dbReference type="Proteomes" id="UP000807504">
    <property type="component" value="Unassembled WGS sequence"/>
</dbReference>
<keyword evidence="3" id="KW-0812">Transmembrane</keyword>
<evidence type="ECO:0000256" key="2">
    <source>
        <dbReference type="PROSITE-ProRule" id="PRU00124"/>
    </source>
</evidence>
<keyword evidence="5" id="KW-1185">Reference proteome</keyword>
<gene>
    <name evidence="4" type="ORF">HNY73_017495</name>
</gene>
<comment type="caution">
    <text evidence="4">The sequence shown here is derived from an EMBL/GenBank/DDBJ whole genome shotgun (WGS) entry which is preliminary data.</text>
</comment>
<reference evidence="4" key="1">
    <citation type="journal article" date="2020" name="bioRxiv">
        <title>Chromosome-level reference genome of the European wasp spider Argiope bruennichi: a resource for studies on range expansion and evolutionary adaptation.</title>
        <authorList>
            <person name="Sheffer M.M."/>
            <person name="Hoppe A."/>
            <person name="Krehenwinkel H."/>
            <person name="Uhl G."/>
            <person name="Kuss A.W."/>
            <person name="Jensen L."/>
            <person name="Jensen C."/>
            <person name="Gillespie R.G."/>
            <person name="Hoff K.J."/>
            <person name="Prost S."/>
        </authorList>
    </citation>
    <scope>NUCLEOTIDE SEQUENCE</scope>
</reference>
<sequence length="406" mass="45851">MFKETSSRDAVAKSEDAEKCDSVLYVLANPLDVQPEASARAVPLPFAISVHSKSINVRCWFRMFIQSSNYMSTVKVRDTSLRQQSQSELFGYFSTKESNAVSEQHKMASMQRDHWSYVWLQCLLLSLLLCRNVVLPDSNKYYRTTSLCLHQNDQALYKKVDGAVVTSENELNLKCVITFQTDTVLQRFMLRFEHLALDCKDHLYIFDGDQKFGKYEHDLSCRSTRSDVGTIFTQGNYVTLKYETDNRTHAGNGFKLIITAVKKPNTGCPTFRCLNDLCISKNLTCDGVNHCGDNSDETSQANCADESATKQILGLNFGTFVSLVLGIFLICCVCVVGVIICVFRKEAQQRQLETEAHLGTPHSMVVGQSPYPTEPTFSSQLEEKPPPYTFLHQDGVHREGVYYHAK</sequence>
<dbReference type="InterPro" id="IPR036055">
    <property type="entry name" value="LDL_receptor-like_sf"/>
</dbReference>
<dbReference type="PANTHER" id="PTHR24652">
    <property type="entry name" value="LOW-DENSITY LIPOPROTEIN RECEPTOR CLASS A DOMAIN-CONTAINING PROTEIN 2"/>
    <property type="match status" value="1"/>
</dbReference>
<evidence type="ECO:0000256" key="1">
    <source>
        <dbReference type="ARBA" id="ARBA00023157"/>
    </source>
</evidence>
<dbReference type="InterPro" id="IPR023415">
    <property type="entry name" value="LDLR_class-A_CS"/>
</dbReference>
<dbReference type="SUPFAM" id="SSF57424">
    <property type="entry name" value="LDL receptor-like module"/>
    <property type="match status" value="1"/>
</dbReference>
<protein>
    <recommendedName>
        <fullName evidence="6">CUB domain-containing protein</fullName>
    </recommendedName>
</protein>
<dbReference type="InterPro" id="IPR002172">
    <property type="entry name" value="LDrepeatLR_classA_rpt"/>
</dbReference>
<dbReference type="SUPFAM" id="SSF49854">
    <property type="entry name" value="Spermadhesin, CUB domain"/>
    <property type="match status" value="1"/>
</dbReference>
<dbReference type="InterPro" id="IPR042333">
    <property type="entry name" value="LRAD2/Mig-13-like"/>
</dbReference>
<keyword evidence="3" id="KW-1133">Transmembrane helix</keyword>
<dbReference type="Gene3D" id="4.10.400.10">
    <property type="entry name" value="Low-density Lipoprotein Receptor"/>
    <property type="match status" value="1"/>
</dbReference>
<dbReference type="PROSITE" id="PS50068">
    <property type="entry name" value="LDLRA_2"/>
    <property type="match status" value="1"/>
</dbReference>
<dbReference type="PROSITE" id="PS01209">
    <property type="entry name" value="LDLRA_1"/>
    <property type="match status" value="1"/>
</dbReference>
<dbReference type="Pfam" id="PF00057">
    <property type="entry name" value="Ldl_recept_a"/>
    <property type="match status" value="1"/>
</dbReference>
<evidence type="ECO:0000313" key="5">
    <source>
        <dbReference type="Proteomes" id="UP000807504"/>
    </source>
</evidence>
<dbReference type="SMART" id="SM00192">
    <property type="entry name" value="LDLa"/>
    <property type="match status" value="1"/>
</dbReference>
<feature type="disulfide bond" evidence="2">
    <location>
        <begin position="273"/>
        <end position="291"/>
    </location>
</feature>
<organism evidence="4 5">
    <name type="scientific">Argiope bruennichi</name>
    <name type="common">Wasp spider</name>
    <name type="synonym">Aranea bruennichi</name>
    <dbReference type="NCBI Taxonomy" id="94029"/>
    <lineage>
        <taxon>Eukaryota</taxon>
        <taxon>Metazoa</taxon>
        <taxon>Ecdysozoa</taxon>
        <taxon>Arthropoda</taxon>
        <taxon>Chelicerata</taxon>
        <taxon>Arachnida</taxon>
        <taxon>Araneae</taxon>
        <taxon>Araneomorphae</taxon>
        <taxon>Entelegynae</taxon>
        <taxon>Araneoidea</taxon>
        <taxon>Araneidae</taxon>
        <taxon>Argiope</taxon>
    </lineage>
</organism>
<keyword evidence="1 2" id="KW-1015">Disulfide bond</keyword>
<accession>A0A8T0EB67</accession>
<evidence type="ECO:0008006" key="6">
    <source>
        <dbReference type="Google" id="ProtNLM"/>
    </source>
</evidence>
<reference evidence="4" key="2">
    <citation type="submission" date="2020-06" db="EMBL/GenBank/DDBJ databases">
        <authorList>
            <person name="Sheffer M."/>
        </authorList>
    </citation>
    <scope>NUCLEOTIDE SEQUENCE</scope>
</reference>
<dbReference type="PANTHER" id="PTHR24652:SF69">
    <property type="entry name" value="CUB DOMAIN-CONTAINING PROTEIN"/>
    <property type="match status" value="1"/>
</dbReference>
<dbReference type="AlphaFoldDB" id="A0A8T0EB67"/>
<proteinExistence type="predicted"/>
<name>A0A8T0EB67_ARGBR</name>
<evidence type="ECO:0000256" key="3">
    <source>
        <dbReference type="SAM" id="Phobius"/>
    </source>
</evidence>
<comment type="caution">
    <text evidence="2">Lacks conserved residue(s) required for the propagation of feature annotation.</text>
</comment>
<dbReference type="InterPro" id="IPR035914">
    <property type="entry name" value="Sperma_CUB_dom_sf"/>
</dbReference>
<evidence type="ECO:0000313" key="4">
    <source>
        <dbReference type="EMBL" id="KAF8769900.1"/>
    </source>
</evidence>